<comment type="similarity">
    <text evidence="1">Belongs to the paxM FAD-dependent monooxygenase family.</text>
</comment>
<protein>
    <recommendedName>
        <fullName evidence="6">FAD-binding domain-containing protein</fullName>
    </recommendedName>
</protein>
<dbReference type="PANTHER" id="PTHR13789">
    <property type="entry name" value="MONOOXYGENASE"/>
    <property type="match status" value="1"/>
</dbReference>
<keyword evidence="2" id="KW-0285">Flavoprotein</keyword>
<keyword evidence="5" id="KW-0503">Monooxygenase</keyword>
<comment type="caution">
    <text evidence="7">The sequence shown here is derived from an EMBL/GenBank/DDBJ whole genome shotgun (WGS) entry which is preliminary data.</text>
</comment>
<accession>A0ABR3C3I1</accession>
<dbReference type="Pfam" id="PF01494">
    <property type="entry name" value="FAD_binding_3"/>
    <property type="match status" value="2"/>
</dbReference>
<evidence type="ECO:0000256" key="5">
    <source>
        <dbReference type="ARBA" id="ARBA00023033"/>
    </source>
</evidence>
<evidence type="ECO:0000256" key="2">
    <source>
        <dbReference type="ARBA" id="ARBA00022630"/>
    </source>
</evidence>
<feature type="domain" description="FAD-binding" evidence="6">
    <location>
        <begin position="309"/>
        <end position="359"/>
    </location>
</feature>
<dbReference type="PANTHER" id="PTHR13789:SF316">
    <property type="entry name" value="FAD-BINDING DOMAIN-CONTAINING PROTEIN"/>
    <property type="match status" value="1"/>
</dbReference>
<evidence type="ECO:0000256" key="1">
    <source>
        <dbReference type="ARBA" id="ARBA00007992"/>
    </source>
</evidence>
<keyword evidence="3" id="KW-0274">FAD</keyword>
<evidence type="ECO:0000256" key="3">
    <source>
        <dbReference type="ARBA" id="ARBA00022827"/>
    </source>
</evidence>
<feature type="domain" description="FAD-binding" evidence="6">
    <location>
        <begin position="8"/>
        <end position="180"/>
    </location>
</feature>
<dbReference type="InterPro" id="IPR050493">
    <property type="entry name" value="FAD-dep_Monooxygenase_BioMet"/>
</dbReference>
<dbReference type="Proteomes" id="UP001430584">
    <property type="component" value="Unassembled WGS sequence"/>
</dbReference>
<evidence type="ECO:0000313" key="7">
    <source>
        <dbReference type="EMBL" id="KAL0255188.1"/>
    </source>
</evidence>
<keyword evidence="4" id="KW-0560">Oxidoreductase</keyword>
<keyword evidence="8" id="KW-1185">Reference proteome</keyword>
<organism evidence="7 8">
    <name type="scientific">Diplodia seriata</name>
    <dbReference type="NCBI Taxonomy" id="420778"/>
    <lineage>
        <taxon>Eukaryota</taxon>
        <taxon>Fungi</taxon>
        <taxon>Dikarya</taxon>
        <taxon>Ascomycota</taxon>
        <taxon>Pezizomycotina</taxon>
        <taxon>Dothideomycetes</taxon>
        <taxon>Dothideomycetes incertae sedis</taxon>
        <taxon>Botryosphaeriales</taxon>
        <taxon>Botryosphaeriaceae</taxon>
        <taxon>Diplodia</taxon>
    </lineage>
</organism>
<dbReference type="GeneID" id="92013803"/>
<sequence length="426" mass="45188">MSSPIASNIAIIGGGLASLTLALSLHQRGIPCTIYEARPESASTPGALMLSPNALRILDSLSIYSEIRDLGFNFSTVAFKNAAEETTDLYHLGGAAQYTYPCLRIYRQTLLLALRSAAARAGIAIHYSHKFLSITSTSTSPATGHTTFAVQHAIDGTTTHATASLLIGADGIHSRVRTQHVAPTAPAHYEGRVAITFAISRAQAGLPADYPSPVAIHGARGAFVLAPQTPDGAAELLAGTQVAHPQLDRDGWAALGADKEGLAAMLRRDEGMWPGTVRGVLEGMPVESLAVWPYYSVPRMESWAGGGAEGRVVVLGDAAHAIPPTAGQGASQALEDAVTFAEVVMGFEDGAGGEGGWREAVARWQRYRQQRVDRVLALTLQLNNARLPAEERAQLKDGEVWRSGGDGELAWLYCADIVSELREFDG</sequence>
<dbReference type="PRINTS" id="PR00420">
    <property type="entry name" value="RNGMNOXGNASE"/>
</dbReference>
<name>A0ABR3C3I1_9PEZI</name>
<dbReference type="SUPFAM" id="SSF51905">
    <property type="entry name" value="FAD/NAD(P)-binding domain"/>
    <property type="match status" value="1"/>
</dbReference>
<dbReference type="RefSeq" id="XP_066629059.1">
    <property type="nucleotide sequence ID" value="XM_066781113.1"/>
</dbReference>
<dbReference type="InterPro" id="IPR002938">
    <property type="entry name" value="FAD-bd"/>
</dbReference>
<proteinExistence type="inferred from homology"/>
<evidence type="ECO:0000259" key="6">
    <source>
        <dbReference type="Pfam" id="PF01494"/>
    </source>
</evidence>
<dbReference type="InterPro" id="IPR036188">
    <property type="entry name" value="FAD/NAD-bd_sf"/>
</dbReference>
<gene>
    <name evidence="7" type="ORF">SLS55_009718</name>
</gene>
<dbReference type="EMBL" id="JAJVCZ030000010">
    <property type="protein sequence ID" value="KAL0255188.1"/>
    <property type="molecule type" value="Genomic_DNA"/>
</dbReference>
<evidence type="ECO:0000256" key="4">
    <source>
        <dbReference type="ARBA" id="ARBA00023002"/>
    </source>
</evidence>
<evidence type="ECO:0000313" key="8">
    <source>
        <dbReference type="Proteomes" id="UP001430584"/>
    </source>
</evidence>
<dbReference type="Gene3D" id="3.50.50.60">
    <property type="entry name" value="FAD/NAD(P)-binding domain"/>
    <property type="match status" value="1"/>
</dbReference>
<reference evidence="7 8" key="1">
    <citation type="submission" date="2024-02" db="EMBL/GenBank/DDBJ databases">
        <title>De novo assembly and annotation of 12 fungi associated with fruit tree decline syndrome in Ontario, Canada.</title>
        <authorList>
            <person name="Sulman M."/>
            <person name="Ellouze W."/>
            <person name="Ilyukhin E."/>
        </authorList>
    </citation>
    <scope>NUCLEOTIDE SEQUENCE [LARGE SCALE GENOMIC DNA]</scope>
    <source>
        <strain evidence="7 8">FDS-637</strain>
    </source>
</reference>